<dbReference type="EMBL" id="CP002770">
    <property type="protein sequence ID" value="AEG15172.1"/>
    <property type="molecule type" value="Genomic_DNA"/>
</dbReference>
<reference evidence="2" key="1">
    <citation type="submission" date="2011-05" db="EMBL/GenBank/DDBJ databases">
        <title>Complete sequence of Desulfotomaculum kuznetsovii DSM 6115.</title>
        <authorList>
            <person name="Lucas S."/>
            <person name="Han J."/>
            <person name="Lapidus A."/>
            <person name="Cheng J.-F."/>
            <person name="Goodwin L."/>
            <person name="Pitluck S."/>
            <person name="Peters L."/>
            <person name="Mikhailova N."/>
            <person name="Lu M."/>
            <person name="Saunders E."/>
            <person name="Han C."/>
            <person name="Tapia R."/>
            <person name="Land M."/>
            <person name="Hauser L."/>
            <person name="Kyrpides N."/>
            <person name="Ivanova N."/>
            <person name="Pagani I."/>
            <person name="Nazina T."/>
            <person name="Ivanova A."/>
            <person name="Parshina S."/>
            <person name="Kuever J."/>
            <person name="Muyzer G."/>
            <person name="Plugge C."/>
            <person name="Stams A."/>
            <person name="Woyke T."/>
        </authorList>
    </citation>
    <scope>NUCLEOTIDE SEQUENCE [LARGE SCALE GENOMIC DNA]</scope>
    <source>
        <strain evidence="2">DSM 6115 / VKM B-1805 / 17</strain>
    </source>
</reference>
<evidence type="ECO:0000313" key="2">
    <source>
        <dbReference type="Proteomes" id="UP000009229"/>
    </source>
</evidence>
<keyword evidence="2" id="KW-1185">Reference proteome</keyword>
<organism evidence="1 2">
    <name type="scientific">Desulfofundulus kuznetsovii (strain DSM 6115 / VKM B-1805 / 17)</name>
    <name type="common">Desulfotomaculum kuznetsovii</name>
    <dbReference type="NCBI Taxonomy" id="760568"/>
    <lineage>
        <taxon>Bacteria</taxon>
        <taxon>Bacillati</taxon>
        <taxon>Bacillota</taxon>
        <taxon>Clostridia</taxon>
        <taxon>Eubacteriales</taxon>
        <taxon>Peptococcaceae</taxon>
        <taxon>Desulfofundulus</taxon>
    </lineage>
</organism>
<gene>
    <name evidence="1" type="ordered locus">Desku_1592</name>
</gene>
<dbReference type="Proteomes" id="UP000009229">
    <property type="component" value="Chromosome"/>
</dbReference>
<protein>
    <submittedName>
        <fullName evidence="1">Uncharacterized protein</fullName>
    </submittedName>
</protein>
<sequence length="166" mass="18313">MVLCDPKKIEPGVICSGKALAVLEFLESCGGAPEPAVALLFPRHCRKSLRILRGSGYTRRCWTPGQDPFWCPVTFPAPRTGEEYVVRCALGWLAARLVEAGGRLEGRQAVLPTGRTYRACVWPGRIPDGPVLVVSMTGEKPESGDLWAEYECLKERGLRECLKKVQ</sequence>
<name>A0AAU8PHI9_DESK7</name>
<dbReference type="AlphaFoldDB" id="A0AAU8PHI9"/>
<evidence type="ECO:0000313" key="1">
    <source>
        <dbReference type="EMBL" id="AEG15172.1"/>
    </source>
</evidence>
<dbReference type="KEGG" id="dku:Desku_1592"/>
<proteinExistence type="predicted"/>
<accession>A0AAU8PHI9</accession>